<dbReference type="EMBL" id="MKKU01001146">
    <property type="protein sequence ID" value="RNE97345.1"/>
    <property type="molecule type" value="Genomic_DNA"/>
</dbReference>
<sequence>MLTAAVGPSAAAAAAVWGRAVLKSLFCRCADAPLRCLPFFSATSPPTHAQKERDQTLLFAAVCFEGFEVTATHTTVTAWADPSQGGKGKSERTEEPNMPRRLFFSAVLLIFFMC</sequence>
<organism evidence="1 2">
    <name type="scientific">Trypanosoma conorhini</name>
    <dbReference type="NCBI Taxonomy" id="83891"/>
    <lineage>
        <taxon>Eukaryota</taxon>
        <taxon>Discoba</taxon>
        <taxon>Euglenozoa</taxon>
        <taxon>Kinetoplastea</taxon>
        <taxon>Metakinetoplastina</taxon>
        <taxon>Trypanosomatida</taxon>
        <taxon>Trypanosomatidae</taxon>
        <taxon>Trypanosoma</taxon>
    </lineage>
</organism>
<dbReference type="GeneID" id="40323092"/>
<comment type="caution">
    <text evidence="1">The sequence shown here is derived from an EMBL/GenBank/DDBJ whole genome shotgun (WGS) entry which is preliminary data.</text>
</comment>
<protein>
    <submittedName>
        <fullName evidence="1">Uncharacterized protein</fullName>
    </submittedName>
</protein>
<dbReference type="Proteomes" id="UP000284403">
    <property type="component" value="Unassembled WGS sequence"/>
</dbReference>
<gene>
    <name evidence="1" type="ORF">Tco025E_09481</name>
</gene>
<evidence type="ECO:0000313" key="1">
    <source>
        <dbReference type="EMBL" id="RNE97345.1"/>
    </source>
</evidence>
<evidence type="ECO:0000313" key="2">
    <source>
        <dbReference type="Proteomes" id="UP000284403"/>
    </source>
</evidence>
<proteinExistence type="predicted"/>
<dbReference type="AlphaFoldDB" id="A0A3R7KBL6"/>
<keyword evidence="2" id="KW-1185">Reference proteome</keyword>
<accession>A0A3R7KBL6</accession>
<feature type="non-terminal residue" evidence="1">
    <location>
        <position position="114"/>
    </location>
</feature>
<reference evidence="1 2" key="1">
    <citation type="journal article" date="2018" name="BMC Genomics">
        <title>Genomic comparison of Trypanosoma conorhini and Trypanosoma rangeli to Trypanosoma cruzi strains of high and low virulence.</title>
        <authorList>
            <person name="Bradwell K.R."/>
            <person name="Koparde V.N."/>
            <person name="Matveyev A.V."/>
            <person name="Serrano M.G."/>
            <person name="Alves J.M."/>
            <person name="Parikh H."/>
            <person name="Huang B."/>
            <person name="Lee V."/>
            <person name="Espinosa-Alvarez O."/>
            <person name="Ortiz P.A."/>
            <person name="Costa-Martins A.G."/>
            <person name="Teixeira M.M."/>
            <person name="Buck G.A."/>
        </authorList>
    </citation>
    <scope>NUCLEOTIDE SEQUENCE [LARGE SCALE GENOMIC DNA]</scope>
    <source>
        <strain evidence="1 2">025E</strain>
    </source>
</reference>
<dbReference type="RefSeq" id="XP_029223576.1">
    <property type="nucleotide sequence ID" value="XM_029376298.1"/>
</dbReference>
<name>A0A3R7KBL6_9TRYP</name>